<evidence type="ECO:0000256" key="5">
    <source>
        <dbReference type="ARBA" id="ARBA00022741"/>
    </source>
</evidence>
<keyword evidence="11" id="KW-0812">Transmembrane</keyword>
<dbReference type="GO" id="GO:0004817">
    <property type="term" value="F:cysteine-tRNA ligase activity"/>
    <property type="evidence" value="ECO:0007669"/>
    <property type="project" value="UniProtKB-EC"/>
</dbReference>
<protein>
    <recommendedName>
        <fullName evidence="2">cysteine--tRNA ligase</fullName>
        <ecNumber evidence="2">6.1.1.16</ecNumber>
    </recommendedName>
    <alternativeName>
        <fullName evidence="10">Cysteinyl-tRNA synthetase</fullName>
    </alternativeName>
</protein>
<evidence type="ECO:0000313" key="14">
    <source>
        <dbReference type="EMBL" id="RHY07567.1"/>
    </source>
</evidence>
<sequence>MNSLTGRLDTFPSSSSPLKWYVCGPTVYDSAHLGHARSYVSQDILRRIVTQHFHQDIFLVMGMTDVDDKIIAAASAQQTTMANIARHHETAFLRNLAALNVLRVSSITRVSEHIPEIIGYIQGLDSNGFAYATSDGVYFDTVAMGSSYGKLAPSTPQEYTDIVLEDGAVGGEKRNVRDFALWKLSKTHDEPGWESPWGRGRPGWHIECSAMTHHVLGGSIDVHSGGVDLRFPHHNNEIAQCDAYHHHQAGRYLMVGSWVYFYSGVDHTWCQHFVHFGHLYIKGLKMSKSLKNFITIDALLANYSADAFRLFCLQYKYNVNVHFSHDRMRDANAVYHRFHSFFHTLQSHVKATEAGGASERTPYARRVDAADFRVLDALAQCKLDVDSALRLDFNTPGALQHLLELVTATNKAWTDRPAMSVEVLCAVATYVMDTLALFGLDALRFPSLRLAAPVADDAASQSNAIQGADVMDVFTTFRAQVRALALTNTSDKVAQDILKLCDTVRCDSLLSMNRAFRLLYMYVPRDAQLPSLGIQIEDISPGKSFWKQQVDAPEAVEDKTSTEKAVLAAKAAEFEAEMQVPPASFFQLSPQFAGKFAAFDHEVSLDAYPKTMEEFKVRTTQGGMSKHPDTVDKMYVDGERNVNIIINFDIEFPKGFYCGSCYAAGSPGDVAGKVYFAPSRIFENGYLLDTDMLDLTFRSFDNTHHIKTLTFGQEYPNMKNPLNSRNKTLPSDQRGAYQYFLRVVSTDYSFLNGDEIKSNQYSVTEHFLQMTPTGHKGLPRVSFAYEFSPIKFRIEQTQNGLFPFFTSICAIVGGVFTVMGLVDSAMHQLSTKALKQPSLL</sequence>
<dbReference type="HAMAP" id="MF_00041">
    <property type="entry name" value="Cys_tRNA_synth"/>
    <property type="match status" value="1"/>
</dbReference>
<dbReference type="Pfam" id="PF01406">
    <property type="entry name" value="tRNA-synt_1e"/>
    <property type="match status" value="2"/>
</dbReference>
<keyword evidence="7" id="KW-0067">ATP-binding</keyword>
<feature type="domain" description="tRNA synthetases class I catalytic" evidence="12">
    <location>
        <begin position="15"/>
        <end position="259"/>
    </location>
</feature>
<dbReference type="SUPFAM" id="SSF47323">
    <property type="entry name" value="Anticodon-binding domain of a subclass of class I aminoacyl-tRNA synthetases"/>
    <property type="match status" value="1"/>
</dbReference>
<dbReference type="VEuPathDB" id="FungiDB:H257_01234"/>
<dbReference type="InterPro" id="IPR014729">
    <property type="entry name" value="Rossmann-like_a/b/a_fold"/>
</dbReference>
<keyword evidence="3" id="KW-0436">Ligase</keyword>
<dbReference type="Pfam" id="PF07970">
    <property type="entry name" value="COPIIcoated_ERV"/>
    <property type="match status" value="1"/>
</dbReference>
<feature type="domain" description="tRNA synthetases class I catalytic" evidence="12">
    <location>
        <begin position="265"/>
        <end position="331"/>
    </location>
</feature>
<dbReference type="CDD" id="cd00672">
    <property type="entry name" value="CysRS_core"/>
    <property type="match status" value="1"/>
</dbReference>
<keyword evidence="4" id="KW-0479">Metal-binding</keyword>
<gene>
    <name evidence="14" type="ORF">DYB36_000021</name>
</gene>
<evidence type="ECO:0000313" key="15">
    <source>
        <dbReference type="Proteomes" id="UP000265427"/>
    </source>
</evidence>
<reference evidence="14 15" key="1">
    <citation type="submission" date="2018-08" db="EMBL/GenBank/DDBJ databases">
        <title>Aphanomyces genome sequencing and annotation.</title>
        <authorList>
            <person name="Minardi D."/>
            <person name="Oidtmann B."/>
            <person name="Van Der Giezen M."/>
            <person name="Studholme D.J."/>
        </authorList>
    </citation>
    <scope>NUCLEOTIDE SEQUENCE [LARGE SCALE GENOMIC DNA]</scope>
    <source>
        <strain evidence="14 15">Kv</strain>
    </source>
</reference>
<evidence type="ECO:0000259" key="12">
    <source>
        <dbReference type="Pfam" id="PF01406"/>
    </source>
</evidence>
<evidence type="ECO:0000256" key="4">
    <source>
        <dbReference type="ARBA" id="ARBA00022723"/>
    </source>
</evidence>
<dbReference type="GO" id="GO:0005737">
    <property type="term" value="C:cytoplasm"/>
    <property type="evidence" value="ECO:0007669"/>
    <property type="project" value="TreeGrafter"/>
</dbReference>
<evidence type="ECO:0000256" key="3">
    <source>
        <dbReference type="ARBA" id="ARBA00022598"/>
    </source>
</evidence>
<keyword evidence="11" id="KW-0472">Membrane</keyword>
<dbReference type="EMBL" id="QUSZ01005935">
    <property type="protein sequence ID" value="RHY07567.1"/>
    <property type="molecule type" value="Genomic_DNA"/>
</dbReference>
<keyword evidence="6" id="KW-0862">Zinc</keyword>
<feature type="domain" description="Endoplasmic reticulum vesicle transporter C-terminal" evidence="13">
    <location>
        <begin position="670"/>
        <end position="823"/>
    </location>
</feature>
<evidence type="ECO:0000256" key="10">
    <source>
        <dbReference type="ARBA" id="ARBA00031499"/>
    </source>
</evidence>
<evidence type="ECO:0000256" key="1">
    <source>
        <dbReference type="ARBA" id="ARBA00001947"/>
    </source>
</evidence>
<keyword evidence="8" id="KW-0648">Protein biosynthesis</keyword>
<organism evidence="14 15">
    <name type="scientific">Aphanomyces astaci</name>
    <name type="common">Crayfish plague agent</name>
    <dbReference type="NCBI Taxonomy" id="112090"/>
    <lineage>
        <taxon>Eukaryota</taxon>
        <taxon>Sar</taxon>
        <taxon>Stramenopiles</taxon>
        <taxon>Oomycota</taxon>
        <taxon>Saprolegniomycetes</taxon>
        <taxon>Saprolegniales</taxon>
        <taxon>Verrucalvaceae</taxon>
        <taxon>Aphanomyces</taxon>
    </lineage>
</organism>
<evidence type="ECO:0000256" key="6">
    <source>
        <dbReference type="ARBA" id="ARBA00022833"/>
    </source>
</evidence>
<dbReference type="InterPro" id="IPR009080">
    <property type="entry name" value="tRNAsynth_Ia_anticodon-bd"/>
</dbReference>
<dbReference type="PRINTS" id="PR00983">
    <property type="entry name" value="TRNASYNTHCYS"/>
</dbReference>
<dbReference type="GO" id="GO:0046872">
    <property type="term" value="F:metal ion binding"/>
    <property type="evidence" value="ECO:0007669"/>
    <property type="project" value="UniProtKB-KW"/>
</dbReference>
<proteinExistence type="inferred from homology"/>
<evidence type="ECO:0000256" key="2">
    <source>
        <dbReference type="ARBA" id="ARBA00012832"/>
    </source>
</evidence>
<dbReference type="InterPro" id="IPR024909">
    <property type="entry name" value="Cys-tRNA/MSH_ligase"/>
</dbReference>
<evidence type="ECO:0000256" key="7">
    <source>
        <dbReference type="ARBA" id="ARBA00022840"/>
    </source>
</evidence>
<dbReference type="InterPro" id="IPR032678">
    <property type="entry name" value="tRNA-synt_1_cat_dom"/>
</dbReference>
<dbReference type="AlphaFoldDB" id="A0A397APK3"/>
<dbReference type="Gene3D" id="1.20.120.640">
    <property type="entry name" value="Anticodon-binding domain of a subclass of class I aminoacyl-tRNA synthetases"/>
    <property type="match status" value="1"/>
</dbReference>
<dbReference type="InterPro" id="IPR015803">
    <property type="entry name" value="Cys-tRNA-ligase"/>
</dbReference>
<name>A0A397APK3_APHAT</name>
<comment type="cofactor">
    <cofactor evidence="1">
        <name>Zn(2+)</name>
        <dbReference type="ChEBI" id="CHEBI:29105"/>
    </cofactor>
</comment>
<dbReference type="InterPro" id="IPR012936">
    <property type="entry name" value="Erv_C"/>
</dbReference>
<keyword evidence="11" id="KW-1133">Transmembrane helix</keyword>
<dbReference type="GO" id="GO:0006423">
    <property type="term" value="P:cysteinyl-tRNA aminoacylation"/>
    <property type="evidence" value="ECO:0007669"/>
    <property type="project" value="InterPro"/>
</dbReference>
<feature type="transmembrane region" description="Helical" evidence="11">
    <location>
        <begin position="801"/>
        <end position="822"/>
    </location>
</feature>
<dbReference type="PANTHER" id="PTHR10890:SF3">
    <property type="entry name" value="CYSTEINE--TRNA LIGASE, CYTOPLASMIC"/>
    <property type="match status" value="1"/>
</dbReference>
<dbReference type="Gene3D" id="3.40.50.620">
    <property type="entry name" value="HUPs"/>
    <property type="match status" value="1"/>
</dbReference>
<evidence type="ECO:0000259" key="13">
    <source>
        <dbReference type="Pfam" id="PF07970"/>
    </source>
</evidence>
<dbReference type="VEuPathDB" id="FungiDB:H257_01233"/>
<keyword evidence="5" id="KW-0547">Nucleotide-binding</keyword>
<accession>A0A397APK3</accession>
<dbReference type="Proteomes" id="UP000265427">
    <property type="component" value="Unassembled WGS sequence"/>
</dbReference>
<comment type="caution">
    <text evidence="14">The sequence shown here is derived from an EMBL/GenBank/DDBJ whole genome shotgun (WGS) entry which is preliminary data.</text>
</comment>
<keyword evidence="9" id="KW-0030">Aminoacyl-tRNA synthetase</keyword>
<evidence type="ECO:0000256" key="8">
    <source>
        <dbReference type="ARBA" id="ARBA00022917"/>
    </source>
</evidence>
<evidence type="ECO:0000256" key="11">
    <source>
        <dbReference type="SAM" id="Phobius"/>
    </source>
</evidence>
<dbReference type="EC" id="6.1.1.16" evidence="2"/>
<dbReference type="SUPFAM" id="SSF52374">
    <property type="entry name" value="Nucleotidylyl transferase"/>
    <property type="match status" value="1"/>
</dbReference>
<evidence type="ECO:0000256" key="9">
    <source>
        <dbReference type="ARBA" id="ARBA00023146"/>
    </source>
</evidence>
<dbReference type="PANTHER" id="PTHR10890">
    <property type="entry name" value="CYSTEINYL-TRNA SYNTHETASE"/>
    <property type="match status" value="1"/>
</dbReference>
<dbReference type="GO" id="GO:0005524">
    <property type="term" value="F:ATP binding"/>
    <property type="evidence" value="ECO:0007669"/>
    <property type="project" value="UniProtKB-KW"/>
</dbReference>